<sequence>MADTEEPQYTTLAERIAALNKNKTFAANVPSAKPARPAPPLPPSRTHSGLGASIATKPPTTPTVPARPAKSNPPPLPRRDTQTSLNGQDAIRPPLPSRKSSTQQPPALPQRQPSTQPNGLLNVRRDSASSEVSQNSTKSAKSAGQSSWSTTSQGSVTSTPRKLPPAQPQEPQKPASAPSLPPRLSARVNKQDAIPTRPRIMGFGSSQAPKPVTNGQDSTQSISSNRKDTDGPPPVPAASRPSAAQIDQVASRKAPPSADLNNCFACRDWSAPDAVAAQYPRQSVPRNDPVGYLAHNLCSPFPSYNDKARAIFTWCHHNIAYDTGAFFGNNVRNQTGESTIFSGLAVCAGYAETYKSIANRAGLDCNVVSGHGKGFGYTPLKNGEPVPREDPSGHAWNAVRIDGGAWKLVDACWGAGNVDGATQSFNKVFAPIHFNATNEQFGARHYPQNPKYQHREDGRTVSWDEYYRGRAMGEPVTIFSNTAEEGISDASMEPANKHIQVNSGQVVRFQFSKICPHWKPEKNGKGKPPLFVLNIHGLDGRKDDMVPIETDGYWHWIDVNARDLGAPGQKIEVLQITSVDHKDARGLTARDFLAAKGRKAMAFSFLTQWILE</sequence>
<dbReference type="STRING" id="1245745.A0A0A2VQA7"/>
<evidence type="ECO:0000313" key="3">
    <source>
        <dbReference type="EMBL" id="KGQ08350.1"/>
    </source>
</evidence>
<comment type="caution">
    <text evidence="3">The sequence shown here is derived from an EMBL/GenBank/DDBJ whole genome shotgun (WGS) entry which is preliminary data.</text>
</comment>
<reference evidence="3 4" key="1">
    <citation type="submission" date="2012-10" db="EMBL/GenBank/DDBJ databases">
        <title>Genome sequencing and analysis of entomopathogenic fungi Beauveria bassiana D1-5.</title>
        <authorList>
            <person name="Li Q."/>
            <person name="Wang L."/>
            <person name="Zhang Z."/>
            <person name="Wang Q."/>
            <person name="Ren J."/>
            <person name="Wang M."/>
            <person name="Xu W."/>
            <person name="Wang J."/>
            <person name="Lu Y."/>
            <person name="Du Q."/>
            <person name="Sun Z."/>
        </authorList>
    </citation>
    <scope>NUCLEOTIDE SEQUENCE [LARGE SCALE GENOMIC DNA]</scope>
    <source>
        <strain evidence="3 4">D1-5</strain>
    </source>
</reference>
<dbReference type="PANTHER" id="PTHR46333">
    <property type="entry name" value="CYTOKINESIS PROTEIN 3"/>
    <property type="match status" value="1"/>
</dbReference>
<accession>A0A0A2VQA7</accession>
<feature type="compositionally biased region" description="Polar residues" evidence="1">
    <location>
        <begin position="204"/>
        <end position="224"/>
    </location>
</feature>
<dbReference type="EMBL" id="ANFO01000585">
    <property type="protein sequence ID" value="KGQ08350.1"/>
    <property type="molecule type" value="Genomic_DNA"/>
</dbReference>
<dbReference type="PANTHER" id="PTHR46333:SF5">
    <property type="entry name" value="TRANSGLUTAMINASE-LIKE DOMAIN-CONTAINING PROTEIN"/>
    <property type="match status" value="1"/>
</dbReference>
<protein>
    <submittedName>
        <fullName evidence="3">Kyphoscoliosis peptidase</fullName>
    </submittedName>
</protein>
<evidence type="ECO:0000313" key="4">
    <source>
        <dbReference type="Proteomes" id="UP000030106"/>
    </source>
</evidence>
<evidence type="ECO:0000256" key="1">
    <source>
        <dbReference type="SAM" id="MobiDB-lite"/>
    </source>
</evidence>
<proteinExistence type="predicted"/>
<feature type="compositionally biased region" description="Polar residues" evidence="1">
    <location>
        <begin position="98"/>
        <end position="119"/>
    </location>
</feature>
<dbReference type="GO" id="GO:0005737">
    <property type="term" value="C:cytoplasm"/>
    <property type="evidence" value="ECO:0007669"/>
    <property type="project" value="TreeGrafter"/>
</dbReference>
<feature type="compositionally biased region" description="Low complexity" evidence="1">
    <location>
        <begin position="169"/>
        <end position="187"/>
    </location>
</feature>
<evidence type="ECO:0000259" key="2">
    <source>
        <dbReference type="SMART" id="SM00460"/>
    </source>
</evidence>
<feature type="domain" description="Transglutaminase-like" evidence="2">
    <location>
        <begin position="339"/>
        <end position="413"/>
    </location>
</feature>
<organism evidence="3 4">
    <name type="scientific">Beauveria bassiana D1-5</name>
    <dbReference type="NCBI Taxonomy" id="1245745"/>
    <lineage>
        <taxon>Eukaryota</taxon>
        <taxon>Fungi</taxon>
        <taxon>Dikarya</taxon>
        <taxon>Ascomycota</taxon>
        <taxon>Pezizomycotina</taxon>
        <taxon>Sordariomycetes</taxon>
        <taxon>Hypocreomycetidae</taxon>
        <taxon>Hypocreales</taxon>
        <taxon>Cordycipitaceae</taxon>
        <taxon>Beauveria</taxon>
    </lineage>
</organism>
<dbReference type="Pfam" id="PF01841">
    <property type="entry name" value="Transglut_core"/>
    <property type="match status" value="1"/>
</dbReference>
<dbReference type="Proteomes" id="UP000030106">
    <property type="component" value="Unassembled WGS sequence"/>
</dbReference>
<feature type="compositionally biased region" description="Polar residues" evidence="1">
    <location>
        <begin position="129"/>
        <end position="140"/>
    </location>
</feature>
<feature type="compositionally biased region" description="Low complexity" evidence="1">
    <location>
        <begin position="55"/>
        <end position="69"/>
    </location>
</feature>
<dbReference type="eggNOG" id="KOG4575">
    <property type="taxonomic scope" value="Eukaryota"/>
</dbReference>
<feature type="region of interest" description="Disordered" evidence="1">
    <location>
        <begin position="27"/>
        <end position="257"/>
    </location>
</feature>
<dbReference type="AlphaFoldDB" id="A0A0A2VQA7"/>
<dbReference type="Gene3D" id="3.10.620.30">
    <property type="match status" value="1"/>
</dbReference>
<dbReference type="OrthoDB" id="6129702at2759"/>
<name>A0A0A2VQA7_BEABA</name>
<dbReference type="InterPro" id="IPR038765">
    <property type="entry name" value="Papain-like_cys_pep_sf"/>
</dbReference>
<dbReference type="InterPro" id="IPR052557">
    <property type="entry name" value="CAP/Cytokinesis_protein"/>
</dbReference>
<dbReference type="HOGENOM" id="CLU_016738_0_0_1"/>
<dbReference type="SUPFAM" id="SSF54001">
    <property type="entry name" value="Cysteine proteinases"/>
    <property type="match status" value="1"/>
</dbReference>
<gene>
    <name evidence="3" type="ORF">BBAD15_g6300</name>
</gene>
<dbReference type="SMART" id="SM00460">
    <property type="entry name" value="TGc"/>
    <property type="match status" value="1"/>
</dbReference>
<dbReference type="InterPro" id="IPR002931">
    <property type="entry name" value="Transglutaminase-like"/>
</dbReference>
<feature type="compositionally biased region" description="Low complexity" evidence="1">
    <location>
        <begin position="142"/>
        <end position="159"/>
    </location>
</feature>